<feature type="repeat" description="TPR" evidence="2">
    <location>
        <begin position="376"/>
        <end position="409"/>
    </location>
</feature>
<feature type="domain" description="OmpR/PhoB-type" evidence="5">
    <location>
        <begin position="8"/>
        <end position="106"/>
    </location>
</feature>
<dbReference type="InterPro" id="IPR036388">
    <property type="entry name" value="WH-like_DNA-bd_sf"/>
</dbReference>
<dbReference type="SUPFAM" id="SSF48452">
    <property type="entry name" value="TPR-like"/>
    <property type="match status" value="2"/>
</dbReference>
<proteinExistence type="predicted"/>
<keyword evidence="2" id="KW-0802">TPR repeat</keyword>
<dbReference type="Pfam" id="PF00486">
    <property type="entry name" value="Trans_reg_C"/>
    <property type="match status" value="1"/>
</dbReference>
<protein>
    <submittedName>
        <fullName evidence="6">Transcriptional regulator</fullName>
    </submittedName>
</protein>
<dbReference type="GO" id="GO:0006355">
    <property type="term" value="P:regulation of DNA-templated transcription"/>
    <property type="evidence" value="ECO:0007669"/>
    <property type="project" value="InterPro"/>
</dbReference>
<dbReference type="EMBL" id="QFPO01000011">
    <property type="protein sequence ID" value="PZQ12876.1"/>
    <property type="molecule type" value="Genomic_DNA"/>
</dbReference>
<dbReference type="SMART" id="SM00862">
    <property type="entry name" value="Trans_reg_C"/>
    <property type="match status" value="1"/>
</dbReference>
<evidence type="ECO:0000313" key="7">
    <source>
        <dbReference type="Proteomes" id="UP000249046"/>
    </source>
</evidence>
<keyword evidence="1 3" id="KW-0238">DNA-binding</keyword>
<dbReference type="SMART" id="SM00028">
    <property type="entry name" value="TPR"/>
    <property type="match status" value="2"/>
</dbReference>
<keyword evidence="4" id="KW-1133">Transmembrane helix</keyword>
<evidence type="ECO:0000256" key="3">
    <source>
        <dbReference type="PROSITE-ProRule" id="PRU01091"/>
    </source>
</evidence>
<dbReference type="CDD" id="cd00383">
    <property type="entry name" value="trans_reg_C"/>
    <property type="match status" value="1"/>
</dbReference>
<reference evidence="6 7" key="1">
    <citation type="submission" date="2017-08" db="EMBL/GenBank/DDBJ databases">
        <title>Infants hospitalized years apart are colonized by the same room-sourced microbial strains.</title>
        <authorList>
            <person name="Brooks B."/>
            <person name="Olm M.R."/>
            <person name="Firek B.A."/>
            <person name="Baker R."/>
            <person name="Thomas B.C."/>
            <person name="Morowitz M.J."/>
            <person name="Banfield J.F."/>
        </authorList>
    </citation>
    <scope>NUCLEOTIDE SEQUENCE [LARGE SCALE GENOMIC DNA]</scope>
    <source>
        <strain evidence="6">S2_005_003_R2_42</strain>
    </source>
</reference>
<dbReference type="SUPFAM" id="SSF46894">
    <property type="entry name" value="C-terminal effector domain of the bipartite response regulators"/>
    <property type="match status" value="1"/>
</dbReference>
<feature type="transmembrane region" description="Helical" evidence="4">
    <location>
        <begin position="134"/>
        <end position="153"/>
    </location>
</feature>
<dbReference type="InterPro" id="IPR019734">
    <property type="entry name" value="TPR_rpt"/>
</dbReference>
<dbReference type="PROSITE" id="PS50005">
    <property type="entry name" value="TPR"/>
    <property type="match status" value="1"/>
</dbReference>
<dbReference type="GO" id="GO:0003677">
    <property type="term" value="F:DNA binding"/>
    <property type="evidence" value="ECO:0007669"/>
    <property type="project" value="UniProtKB-UniRule"/>
</dbReference>
<sequence>MTHPSAAARRYRLDDLVVDLDRQRVERDGVPLDVAGLSFRLLAFLLGQGDRVVSFDALIEGVWAPAVVGEETVTQRVKLLRQALGDDGRQPRYLRSVRGVGYQMCRAAEPLPVADAAPLPPPPAKPRQRRAWRFAAAAALVLSAVAAAAWFAMRERLSPPSDDALARAHHYADIGQHDNNERAIALYEDVLARAPDRADAQVGLSLALSARVCLYNGAPDPDGRAEALARAAIARDARDAAAVNALAYAEDCRGRIDAALAGYQQAYALDPHGRVASLASAANLLAVKGRLADALQANLTASSEASRLRFLEIQIARNLELLGFTAVAEARYARAFRLYPDNVFANVAYPRSLFLQGRYAEAQAAVDEALRRPLHPDLYVLAGELALLRGESERAAAAFTRAAELRPHSGWPALLAQVHAGRIDPAWREGRLASIRAEIADGDRWPETQLEIVVLQLAAGDHAAALDALEAAIASGFSDRAYLQNSPLLRPLAAEARFAAAIDAVGRHVAAERTRVLAADWLPPDLLSALPARAP</sequence>
<comment type="caution">
    <text evidence="6">The sequence shown here is derived from an EMBL/GenBank/DDBJ whole genome shotgun (WGS) entry which is preliminary data.</text>
</comment>
<evidence type="ECO:0000313" key="6">
    <source>
        <dbReference type="EMBL" id="PZQ12876.1"/>
    </source>
</evidence>
<name>A0A2W5K6R7_9GAMM</name>
<dbReference type="Proteomes" id="UP000249046">
    <property type="component" value="Unassembled WGS sequence"/>
</dbReference>
<dbReference type="InterPro" id="IPR011990">
    <property type="entry name" value="TPR-like_helical_dom_sf"/>
</dbReference>
<gene>
    <name evidence="6" type="ORF">DI564_12590</name>
</gene>
<evidence type="ECO:0000256" key="2">
    <source>
        <dbReference type="PROSITE-ProRule" id="PRU00339"/>
    </source>
</evidence>
<keyword evidence="4" id="KW-0472">Membrane</keyword>
<keyword evidence="4" id="KW-0812">Transmembrane</keyword>
<dbReference type="GO" id="GO:0000160">
    <property type="term" value="P:phosphorelay signal transduction system"/>
    <property type="evidence" value="ECO:0007669"/>
    <property type="project" value="InterPro"/>
</dbReference>
<evidence type="ECO:0000256" key="4">
    <source>
        <dbReference type="SAM" id="Phobius"/>
    </source>
</evidence>
<dbReference type="PROSITE" id="PS51755">
    <property type="entry name" value="OMPR_PHOB"/>
    <property type="match status" value="1"/>
</dbReference>
<accession>A0A2W5K6R7</accession>
<evidence type="ECO:0000256" key="1">
    <source>
        <dbReference type="ARBA" id="ARBA00023125"/>
    </source>
</evidence>
<organism evidence="6 7">
    <name type="scientific">Rhodanobacter denitrificans</name>
    <dbReference type="NCBI Taxonomy" id="666685"/>
    <lineage>
        <taxon>Bacteria</taxon>
        <taxon>Pseudomonadati</taxon>
        <taxon>Pseudomonadota</taxon>
        <taxon>Gammaproteobacteria</taxon>
        <taxon>Lysobacterales</taxon>
        <taxon>Rhodanobacteraceae</taxon>
        <taxon>Rhodanobacter</taxon>
    </lineage>
</organism>
<dbReference type="AlphaFoldDB" id="A0A2W5K6R7"/>
<dbReference type="InterPro" id="IPR016032">
    <property type="entry name" value="Sig_transdc_resp-reg_C-effctor"/>
</dbReference>
<dbReference type="Gene3D" id="1.25.40.10">
    <property type="entry name" value="Tetratricopeptide repeat domain"/>
    <property type="match status" value="2"/>
</dbReference>
<dbReference type="Gene3D" id="1.10.10.10">
    <property type="entry name" value="Winged helix-like DNA-binding domain superfamily/Winged helix DNA-binding domain"/>
    <property type="match status" value="1"/>
</dbReference>
<dbReference type="InterPro" id="IPR001867">
    <property type="entry name" value="OmpR/PhoB-type_DNA-bd"/>
</dbReference>
<feature type="DNA-binding region" description="OmpR/PhoB-type" evidence="3">
    <location>
        <begin position="8"/>
        <end position="106"/>
    </location>
</feature>
<evidence type="ECO:0000259" key="5">
    <source>
        <dbReference type="PROSITE" id="PS51755"/>
    </source>
</evidence>